<dbReference type="EMBL" id="LGGI01000003">
    <property type="protein sequence ID" value="KUK67565.1"/>
    <property type="molecule type" value="Genomic_DNA"/>
</dbReference>
<proteinExistence type="predicted"/>
<keyword evidence="1 2" id="KW-0812">Transmembrane</keyword>
<accession>A0A101GZH8</accession>
<protein>
    <submittedName>
        <fullName evidence="2">Transmembrane(S)protein</fullName>
    </submittedName>
</protein>
<keyword evidence="1" id="KW-0472">Membrane</keyword>
<feature type="transmembrane region" description="Helical" evidence="1">
    <location>
        <begin position="12"/>
        <end position="35"/>
    </location>
</feature>
<keyword evidence="1" id="KW-1133">Transmembrane helix</keyword>
<comment type="caution">
    <text evidence="2">The sequence shown here is derived from an EMBL/GenBank/DDBJ whole genome shotgun (WGS) entry which is preliminary data.</text>
</comment>
<name>A0A101GZH8_9BACT</name>
<sequence length="405" mass="46033">MKLKIDFKIKPVLNYVLVILATSLGITAGLIALPLTERISERTTFNLLTKDDFYSSAEYYVSLDTIDNKEVEQTRNIFFKRLDRFGVEKISIQKTDQDSATTTLRIVVNTTRDLGFVRELILNKYDVTILEKKDDVDFFENEDPYAYLNPENYNATEWTKSDFRNIHITELRTTDKSYSNFAIFKPWTNKQGAFNDFLADNKGDYIGVSTDGSVMPYLVPLEENNIFAVPLPVEDETQVEAISILYNSGNIPVNYSIVEENRLDPQVIEIDHIKISIGLFVSLILVYLYILLTQKATIETLAVPFLATLLTLSIYLSVLKFFNIPVDTFLLPIIGIIVASLIKIVSANDDSIFYIEGGFLVTLSVILLFGYGYTEILANHLFPLVVLSKISLIASGWYINKLRRI</sequence>
<evidence type="ECO:0000313" key="3">
    <source>
        <dbReference type="Proteomes" id="UP000053469"/>
    </source>
</evidence>
<reference evidence="3" key="1">
    <citation type="journal article" date="2015" name="MBio">
        <title>Genome-Resolved Metagenomic Analysis Reveals Roles for Candidate Phyla and Other Microbial Community Members in Biogeochemical Transformations in Oil Reservoirs.</title>
        <authorList>
            <person name="Hu P."/>
            <person name="Tom L."/>
            <person name="Singh A."/>
            <person name="Thomas B.C."/>
            <person name="Baker B.J."/>
            <person name="Piceno Y.M."/>
            <person name="Andersen G.L."/>
            <person name="Banfield J.F."/>
        </authorList>
    </citation>
    <scope>NUCLEOTIDE SEQUENCE [LARGE SCALE GENOMIC DNA]</scope>
</reference>
<evidence type="ECO:0000313" key="2">
    <source>
        <dbReference type="EMBL" id="KUK67565.1"/>
    </source>
</evidence>
<evidence type="ECO:0000256" key="1">
    <source>
        <dbReference type="SAM" id="Phobius"/>
    </source>
</evidence>
<organism evidence="2 3">
    <name type="scientific">candidate division WS6 bacterium 36_33</name>
    <dbReference type="NCBI Taxonomy" id="1641388"/>
    <lineage>
        <taxon>Bacteria</taxon>
        <taxon>Candidatus Dojkabacteria</taxon>
    </lineage>
</organism>
<feature type="transmembrane region" description="Helical" evidence="1">
    <location>
        <begin position="328"/>
        <end position="345"/>
    </location>
</feature>
<dbReference type="Proteomes" id="UP000053469">
    <property type="component" value="Unassembled WGS sequence"/>
</dbReference>
<feature type="transmembrane region" description="Helical" evidence="1">
    <location>
        <begin position="352"/>
        <end position="374"/>
    </location>
</feature>
<dbReference type="AlphaFoldDB" id="A0A101GZH8"/>
<feature type="transmembrane region" description="Helical" evidence="1">
    <location>
        <begin position="275"/>
        <end position="292"/>
    </location>
</feature>
<feature type="transmembrane region" description="Helical" evidence="1">
    <location>
        <begin position="380"/>
        <end position="399"/>
    </location>
</feature>
<feature type="transmembrane region" description="Helical" evidence="1">
    <location>
        <begin position="301"/>
        <end position="322"/>
    </location>
</feature>
<gene>
    <name evidence="2" type="ORF">XD87_0043</name>
</gene>